<keyword evidence="1" id="KW-0812">Transmembrane</keyword>
<dbReference type="EMBL" id="LHQM01000013">
    <property type="protein sequence ID" value="KPJ22519.1"/>
    <property type="molecule type" value="Genomic_DNA"/>
</dbReference>
<keyword evidence="1" id="KW-0472">Membrane</keyword>
<name>A0A0P6SEB7_9STRE</name>
<sequence length="163" mass="19233">MTGQLLSGFIAALVAALVSIYVRKQTSNSDLDQSSEWRKSLLEVASKHEIGLDEAQRVRASLRFRKHDVEPLLFSFDWMTNQMINYLEKFVLCDGHSDHLTRQEIDIVRLFATFLLKHHFEYRQLMGPAEYFNFRNNHKKPSKLVKEAFLEYLKLRNKEENKK</sequence>
<gene>
    <name evidence="2" type="ORF">AKK44_04605</name>
</gene>
<proteinExistence type="predicted"/>
<dbReference type="AlphaFoldDB" id="A0A0P6SEB7"/>
<reference evidence="2 3" key="1">
    <citation type="submission" date="2015-08" db="EMBL/GenBank/DDBJ databases">
        <title>Genome sequence of Streptococcus phocae subsp. phocae ATCC 51973T isolated from liver specimen obtained from seal.</title>
        <authorList>
            <person name="Avendano-Herrera R."/>
        </authorList>
    </citation>
    <scope>NUCLEOTIDE SEQUENCE [LARGE SCALE GENOMIC DNA]</scope>
    <source>
        <strain evidence="2 3">ATCC 51973</strain>
    </source>
</reference>
<organism evidence="2 3">
    <name type="scientific">Streptococcus phocae</name>
    <dbReference type="NCBI Taxonomy" id="119224"/>
    <lineage>
        <taxon>Bacteria</taxon>
        <taxon>Bacillati</taxon>
        <taxon>Bacillota</taxon>
        <taxon>Bacilli</taxon>
        <taxon>Lactobacillales</taxon>
        <taxon>Streptococcaceae</taxon>
        <taxon>Streptococcus</taxon>
    </lineage>
</organism>
<keyword evidence="1" id="KW-1133">Transmembrane helix</keyword>
<dbReference type="RefSeq" id="WP_054278712.1">
    <property type="nucleotide sequence ID" value="NZ_LHQM01000013.1"/>
</dbReference>
<accession>A0A0P6SEB7</accession>
<dbReference type="Proteomes" id="UP000049578">
    <property type="component" value="Unassembled WGS sequence"/>
</dbReference>
<evidence type="ECO:0000256" key="1">
    <source>
        <dbReference type="SAM" id="Phobius"/>
    </source>
</evidence>
<evidence type="ECO:0008006" key="4">
    <source>
        <dbReference type="Google" id="ProtNLM"/>
    </source>
</evidence>
<comment type="caution">
    <text evidence="2">The sequence shown here is derived from an EMBL/GenBank/DDBJ whole genome shotgun (WGS) entry which is preliminary data.</text>
</comment>
<keyword evidence="3" id="KW-1185">Reference proteome</keyword>
<evidence type="ECO:0000313" key="2">
    <source>
        <dbReference type="EMBL" id="KPJ22519.1"/>
    </source>
</evidence>
<protein>
    <recommendedName>
        <fullName evidence="4">DUF4760 domain-containing protein</fullName>
    </recommendedName>
</protein>
<dbReference type="PATRIC" id="fig|119224.3.peg.455"/>
<feature type="transmembrane region" description="Helical" evidence="1">
    <location>
        <begin position="6"/>
        <end position="22"/>
    </location>
</feature>
<evidence type="ECO:0000313" key="3">
    <source>
        <dbReference type="Proteomes" id="UP000049578"/>
    </source>
</evidence>